<name>A0A0L6USH9_9BASI</name>
<evidence type="ECO:0000313" key="2">
    <source>
        <dbReference type="Proteomes" id="UP000037035"/>
    </source>
</evidence>
<evidence type="ECO:0000313" key="1">
    <source>
        <dbReference type="EMBL" id="KNZ51202.1"/>
    </source>
</evidence>
<gene>
    <name evidence="1" type="ORF">VP01_404g3</name>
</gene>
<keyword evidence="2" id="KW-1185">Reference proteome</keyword>
<accession>A0A0L6USH9</accession>
<proteinExistence type="predicted"/>
<protein>
    <submittedName>
        <fullName evidence="1">Uncharacterized protein</fullName>
    </submittedName>
</protein>
<dbReference type="VEuPathDB" id="FungiDB:VP01_404g3"/>
<dbReference type="OrthoDB" id="3264316at2759"/>
<dbReference type="AlphaFoldDB" id="A0A0L6USH9"/>
<reference evidence="1 2" key="1">
    <citation type="submission" date="2015-08" db="EMBL/GenBank/DDBJ databases">
        <title>Next Generation Sequencing and Analysis of the Genome of Puccinia sorghi L Schw, the Causal Agent of Maize Common Rust.</title>
        <authorList>
            <person name="Rochi L."/>
            <person name="Burguener G."/>
            <person name="Darino M."/>
            <person name="Turjanski A."/>
            <person name="Kreff E."/>
            <person name="Dieguez M.J."/>
            <person name="Sacco F."/>
        </authorList>
    </citation>
    <scope>NUCLEOTIDE SEQUENCE [LARGE SCALE GENOMIC DNA]</scope>
    <source>
        <strain evidence="1 2">RO10H11247</strain>
    </source>
</reference>
<dbReference type="EMBL" id="LAVV01009113">
    <property type="protein sequence ID" value="KNZ51202.1"/>
    <property type="molecule type" value="Genomic_DNA"/>
</dbReference>
<sequence>KKKRKILWMKRGPIMKLILMILMKEKRIWLKKTMMTRMARIPLIVQVNNPTRRRHLPQTPVLLSLAKDYLAVRISVGDFEVKEELKWVSSAADVCSSCCGSLNPQTIDRFLSSHMWLKEGIQLTGKFEKAQKNVKDYVDFSQKTSKK</sequence>
<feature type="non-terminal residue" evidence="1">
    <location>
        <position position="1"/>
    </location>
</feature>
<comment type="caution">
    <text evidence="1">The sequence shown here is derived from an EMBL/GenBank/DDBJ whole genome shotgun (WGS) entry which is preliminary data.</text>
</comment>
<organism evidence="1 2">
    <name type="scientific">Puccinia sorghi</name>
    <dbReference type="NCBI Taxonomy" id="27349"/>
    <lineage>
        <taxon>Eukaryota</taxon>
        <taxon>Fungi</taxon>
        <taxon>Dikarya</taxon>
        <taxon>Basidiomycota</taxon>
        <taxon>Pucciniomycotina</taxon>
        <taxon>Pucciniomycetes</taxon>
        <taxon>Pucciniales</taxon>
        <taxon>Pucciniaceae</taxon>
        <taxon>Puccinia</taxon>
    </lineage>
</organism>
<dbReference type="Proteomes" id="UP000037035">
    <property type="component" value="Unassembled WGS sequence"/>
</dbReference>